<accession>A0A6S7K0L9</accession>
<dbReference type="SUPFAM" id="SSF47986">
    <property type="entry name" value="DEATH domain"/>
    <property type="match status" value="1"/>
</dbReference>
<dbReference type="Proteomes" id="UP001152795">
    <property type="component" value="Unassembled WGS sequence"/>
</dbReference>
<name>A0A6S7K0L9_PARCT</name>
<organism evidence="2 3">
    <name type="scientific">Paramuricea clavata</name>
    <name type="common">Red gorgonian</name>
    <name type="synonym">Violescent sea-whip</name>
    <dbReference type="NCBI Taxonomy" id="317549"/>
    <lineage>
        <taxon>Eukaryota</taxon>
        <taxon>Metazoa</taxon>
        <taxon>Cnidaria</taxon>
        <taxon>Anthozoa</taxon>
        <taxon>Octocorallia</taxon>
        <taxon>Malacalcyonacea</taxon>
        <taxon>Plexauridae</taxon>
        <taxon>Paramuricea</taxon>
    </lineage>
</organism>
<evidence type="ECO:0000313" key="3">
    <source>
        <dbReference type="Proteomes" id="UP001152795"/>
    </source>
</evidence>
<feature type="compositionally biased region" description="Basic and acidic residues" evidence="1">
    <location>
        <begin position="123"/>
        <end position="137"/>
    </location>
</feature>
<evidence type="ECO:0000256" key="1">
    <source>
        <dbReference type="SAM" id="MobiDB-lite"/>
    </source>
</evidence>
<proteinExistence type="predicted"/>
<feature type="compositionally biased region" description="Polar residues" evidence="1">
    <location>
        <begin position="86"/>
        <end position="95"/>
    </location>
</feature>
<feature type="region of interest" description="Disordered" evidence="1">
    <location>
        <begin position="36"/>
        <end position="107"/>
    </location>
</feature>
<dbReference type="AlphaFoldDB" id="A0A6S7K0L9"/>
<protein>
    <submittedName>
        <fullName evidence="2">Uncharacterized protein</fullName>
    </submittedName>
</protein>
<feature type="region of interest" description="Disordered" evidence="1">
    <location>
        <begin position="123"/>
        <end position="156"/>
    </location>
</feature>
<evidence type="ECO:0000313" key="2">
    <source>
        <dbReference type="EMBL" id="CAB4036054.1"/>
    </source>
</evidence>
<feature type="compositionally biased region" description="Polar residues" evidence="1">
    <location>
        <begin position="138"/>
        <end position="153"/>
    </location>
</feature>
<dbReference type="EMBL" id="CACRXK020021650">
    <property type="protein sequence ID" value="CAB4036054.1"/>
    <property type="molecule type" value="Genomic_DNA"/>
</dbReference>
<gene>
    <name evidence="2" type="ORF">PACLA_8A032051</name>
</gene>
<comment type="caution">
    <text evidence="2">The sequence shown here is derived from an EMBL/GenBank/DDBJ whole genome shotgun (WGS) entry which is preliminary data.</text>
</comment>
<reference evidence="2" key="1">
    <citation type="submission" date="2020-04" db="EMBL/GenBank/DDBJ databases">
        <authorList>
            <person name="Alioto T."/>
            <person name="Alioto T."/>
            <person name="Gomez Garrido J."/>
        </authorList>
    </citation>
    <scope>NUCLEOTIDE SEQUENCE</scope>
    <source>
        <strain evidence="2">A484AB</strain>
    </source>
</reference>
<keyword evidence="3" id="KW-1185">Reference proteome</keyword>
<feature type="compositionally biased region" description="Basic and acidic residues" evidence="1">
    <location>
        <begin position="73"/>
        <end position="85"/>
    </location>
</feature>
<sequence>MAENKTTFNVDANYCEYVLIADNITLNVYPPKDGEAQSNVVASEEERPADTSKTSPEYPRECIVAQQEMDANAGREENEVHERSSVLESNPSESETTVKSKADTTGSIKRRSLKLLRRLLPKKSPDNNHEVQSEVHSKTNAACTGTLPSSESVPTRGEMCPRCIMTDETDLPQDRNKWPIAQIEKGCFQEICDLLDLYDRNKEPLMSALDCFTTKEVTLITQEFMETRGKGMANKALGIWGTSKDGNNVGALKDILKNTMERVDVLEKIENWEKLSVCYGCGINLQD</sequence>
<dbReference type="InterPro" id="IPR011029">
    <property type="entry name" value="DEATH-like_dom_sf"/>
</dbReference>